<dbReference type="EMBL" id="MWLD01000070">
    <property type="protein sequence ID" value="OOV27932.1"/>
    <property type="molecule type" value="Genomic_DNA"/>
</dbReference>
<dbReference type="Proteomes" id="UP000242636">
    <property type="component" value="Unassembled WGS sequence"/>
</dbReference>
<feature type="transmembrane region" description="Helical" evidence="1">
    <location>
        <begin position="42"/>
        <end position="64"/>
    </location>
</feature>
<name>A0A1T1CH85_9SYNE</name>
<comment type="caution">
    <text evidence="2">The sequence shown here is derived from an EMBL/GenBank/DDBJ whole genome shotgun (WGS) entry which is preliminary data.</text>
</comment>
<reference evidence="2 3" key="1">
    <citation type="submission" date="2017-02" db="EMBL/GenBank/DDBJ databases">
        <title>Draft Genome Sequences of 'Candidatus Synechococcus spongiarum', Cyanobacterial Symbionts of the Mediterranean Sponge Aplysina aerophoba from two locations.</title>
        <authorList>
            <person name="Slaby B.M."/>
            <person name="Hentschel U."/>
        </authorList>
    </citation>
    <scope>NUCLEOTIDE SEQUENCE [LARGE SCALE GENOMIC DNA]</scope>
    <source>
        <strain evidence="2">LMB bulk15M</strain>
    </source>
</reference>
<sequence>MTSGSFFKLQLTLSVWGVAWLLSLLIRHWGHSAPLTTPPGPVLLAVVAGPGIVAAMAILSQWLTTRQNQSSRMK</sequence>
<dbReference type="AlphaFoldDB" id="A0A1T1CH85"/>
<evidence type="ECO:0000313" key="2">
    <source>
        <dbReference type="EMBL" id="OOV27932.1"/>
    </source>
</evidence>
<accession>A0A1T1CH85</accession>
<evidence type="ECO:0000256" key="1">
    <source>
        <dbReference type="SAM" id="Phobius"/>
    </source>
</evidence>
<keyword evidence="1" id="KW-0812">Transmembrane</keyword>
<proteinExistence type="predicted"/>
<evidence type="ECO:0000313" key="3">
    <source>
        <dbReference type="Proteomes" id="UP000242636"/>
    </source>
</evidence>
<organism evidence="2 3">
    <name type="scientific">Candidatus Synechococcus spongiarum LMB bulk15M</name>
    <dbReference type="NCBI Taxonomy" id="1943582"/>
    <lineage>
        <taxon>Bacteria</taxon>
        <taxon>Bacillati</taxon>
        <taxon>Cyanobacteriota</taxon>
        <taxon>Cyanophyceae</taxon>
        <taxon>Synechococcales</taxon>
        <taxon>Synechococcaceae</taxon>
        <taxon>Synechococcus</taxon>
    </lineage>
</organism>
<keyword evidence="1" id="KW-1133">Transmembrane helix</keyword>
<keyword evidence="1" id="KW-0472">Membrane</keyword>
<gene>
    <name evidence="2" type="ORF">BV61_06155</name>
</gene>
<protein>
    <submittedName>
        <fullName evidence="2">Uncharacterized protein</fullName>
    </submittedName>
</protein>
<keyword evidence="3" id="KW-1185">Reference proteome</keyword>